<keyword evidence="1" id="KW-0472">Membrane</keyword>
<keyword evidence="1" id="KW-0812">Transmembrane</keyword>
<dbReference type="GO" id="GO:0016020">
    <property type="term" value="C:membrane"/>
    <property type="evidence" value="ECO:0007669"/>
    <property type="project" value="InterPro"/>
</dbReference>
<dbReference type="GO" id="GO:0016780">
    <property type="term" value="F:phosphotransferase activity, for other substituted phosphate groups"/>
    <property type="evidence" value="ECO:0007669"/>
    <property type="project" value="InterPro"/>
</dbReference>
<reference evidence="2" key="1">
    <citation type="submission" date="2021-08" db="EMBL/GenBank/DDBJ databases">
        <title>Prevotella lacticifex sp. nov., isolated from rumen of cow.</title>
        <authorList>
            <person name="Shinkai T."/>
            <person name="Ikeyama N."/>
            <person name="Kumagai M."/>
            <person name="Ohmori H."/>
            <person name="Sakamoto M."/>
            <person name="Ohkuma M."/>
            <person name="Mitsumori M."/>
        </authorList>
    </citation>
    <scope>NUCLEOTIDE SEQUENCE</scope>
    <source>
        <strain evidence="2">DSM 11371</strain>
    </source>
</reference>
<sequence length="259" mass="29002">MQKKYSFTSMKESMPAWKRKKDPVLTKVFYRPVSFWFASICANNGVRPNTISYISTIVGIISCALFLFPNNFEAQLLGAILVNVWIVMDCIDGNLARGYMRQPFGEFADGTSSYILVGYMCTAWGFAAYFDGGLFIESGCPWVILMGAIASSSDALMRLVYQKYKNVETDMITRNIIDPEPDKHTDHSQVGSFRSRIENELGLGGLLPCAILIATIFHALDIIVIYCLFYYGGSALIGSLIYFKKAIKATAKYQNRMPN</sequence>
<dbReference type="AlphaFoldDB" id="A0AA37HY37"/>
<keyword evidence="1" id="KW-1133">Transmembrane helix</keyword>
<accession>A0AA37HY37</accession>
<proteinExistence type="predicted"/>
<feature type="transmembrane region" description="Helical" evidence="1">
    <location>
        <begin position="112"/>
        <end position="130"/>
    </location>
</feature>
<dbReference type="RefSeq" id="WP_081456357.1">
    <property type="nucleotide sequence ID" value="NZ_BPTR01000001.1"/>
</dbReference>
<feature type="transmembrane region" description="Helical" evidence="1">
    <location>
        <begin position="201"/>
        <end position="217"/>
    </location>
</feature>
<evidence type="ECO:0008006" key="4">
    <source>
        <dbReference type="Google" id="ProtNLM"/>
    </source>
</evidence>
<organism evidence="2 3">
    <name type="scientific">Segatella bryantii</name>
    <name type="common">Prevotella bryantii</name>
    <dbReference type="NCBI Taxonomy" id="77095"/>
    <lineage>
        <taxon>Bacteria</taxon>
        <taxon>Pseudomonadati</taxon>
        <taxon>Bacteroidota</taxon>
        <taxon>Bacteroidia</taxon>
        <taxon>Bacteroidales</taxon>
        <taxon>Prevotellaceae</taxon>
        <taxon>Segatella</taxon>
    </lineage>
</organism>
<comment type="caution">
    <text evidence="2">The sequence shown here is derived from an EMBL/GenBank/DDBJ whole genome shotgun (WGS) entry which is preliminary data.</text>
</comment>
<protein>
    <recommendedName>
        <fullName evidence="4">CDP-alcohol phosphatidyltransferase</fullName>
    </recommendedName>
</protein>
<feature type="transmembrane region" description="Helical" evidence="1">
    <location>
        <begin position="223"/>
        <end position="243"/>
    </location>
</feature>
<dbReference type="Pfam" id="PF01066">
    <property type="entry name" value="CDP-OH_P_transf"/>
    <property type="match status" value="1"/>
</dbReference>
<evidence type="ECO:0000256" key="1">
    <source>
        <dbReference type="SAM" id="Phobius"/>
    </source>
</evidence>
<dbReference type="EMBL" id="BPTR01000001">
    <property type="protein sequence ID" value="GJG28737.1"/>
    <property type="molecule type" value="Genomic_DNA"/>
</dbReference>
<evidence type="ECO:0000313" key="2">
    <source>
        <dbReference type="EMBL" id="GJG28737.1"/>
    </source>
</evidence>
<feature type="transmembrane region" description="Helical" evidence="1">
    <location>
        <begin position="50"/>
        <end position="68"/>
    </location>
</feature>
<dbReference type="GO" id="GO:0008654">
    <property type="term" value="P:phospholipid biosynthetic process"/>
    <property type="evidence" value="ECO:0007669"/>
    <property type="project" value="InterPro"/>
</dbReference>
<dbReference type="Gene3D" id="1.20.120.1760">
    <property type="match status" value="1"/>
</dbReference>
<dbReference type="InterPro" id="IPR000462">
    <property type="entry name" value="CDP-OH_P_trans"/>
</dbReference>
<dbReference type="Proteomes" id="UP000887043">
    <property type="component" value="Unassembled WGS sequence"/>
</dbReference>
<name>A0AA37HY37_SEGBR</name>
<dbReference type="InterPro" id="IPR043130">
    <property type="entry name" value="CDP-OH_PTrfase_TM_dom"/>
</dbReference>
<gene>
    <name evidence="2" type="ORF">PRRU23_24370</name>
</gene>
<evidence type="ECO:0000313" key="3">
    <source>
        <dbReference type="Proteomes" id="UP000887043"/>
    </source>
</evidence>